<dbReference type="PANTHER" id="PTHR32305">
    <property type="match status" value="1"/>
</dbReference>
<dbReference type="InterPro" id="IPR056823">
    <property type="entry name" value="TEN-like_YD-shell"/>
</dbReference>
<dbReference type="InterPro" id="IPR050708">
    <property type="entry name" value="T6SS_VgrG/RHS"/>
</dbReference>
<keyword evidence="1" id="KW-0677">Repeat</keyword>
<dbReference type="NCBIfam" id="TIGR01643">
    <property type="entry name" value="YD_repeat_2x"/>
    <property type="match status" value="2"/>
</dbReference>
<dbReference type="Gene3D" id="2.180.10.10">
    <property type="entry name" value="RHS repeat-associated core"/>
    <property type="match status" value="2"/>
</dbReference>
<dbReference type="EMBL" id="NIBU01000155">
    <property type="protein sequence ID" value="PHM23587.1"/>
    <property type="molecule type" value="Genomic_DNA"/>
</dbReference>
<evidence type="ECO:0000259" key="2">
    <source>
        <dbReference type="Pfam" id="PF25023"/>
    </source>
</evidence>
<protein>
    <submittedName>
        <fullName evidence="3">RHS family protein</fullName>
    </submittedName>
</protein>
<dbReference type="PANTHER" id="PTHR32305:SF15">
    <property type="entry name" value="PROTEIN RHSA-RELATED"/>
    <property type="match status" value="1"/>
</dbReference>
<dbReference type="Pfam" id="PF25023">
    <property type="entry name" value="TEN_YD-shell"/>
    <property type="match status" value="1"/>
</dbReference>
<sequence>MTSIVATQVIHALETDPTLTNTAISSIIGSWLMDQLVNNAITVQSNEGTRKFIKIPTTSGGVTFVPPPGDSSTLTLGEGNAVTITDKHGIVTHFDKDGDIFSWEDKNRNRVTFTYVGTGKNKNLKAVENGMGQKLEFNYNGKNQLTSVSDGFRSVSYNYDGKDSLLSFKDALNATYRYGYGGLGLITTMYNPAFPETTTVRNTYDHAGRIQTQTDPFDNKWYYLFANGRRAEEIDALGNRRFFYYDQNGNLLLDVNQTRAGTRYTYNGIGLLTQSVSSRGLSESFTYDDKANIVTKTISPIPKAHDVITGKPPAPITEKWTYSALSLPLTHTDFLGRMTKYDYDGQGNLVKTTQPEVAKPGVKGTHAPVTLITYNTRGLPLTITDPEGRITQNTYDPRTFALISTTVDPGTGRLNLTTSYSYDAVGNNTTQKDPKGYITSGTFCI</sequence>
<dbReference type="InterPro" id="IPR006530">
    <property type="entry name" value="YD"/>
</dbReference>
<evidence type="ECO:0000313" key="3">
    <source>
        <dbReference type="EMBL" id="PHM23587.1"/>
    </source>
</evidence>
<comment type="caution">
    <text evidence="3">The sequence shown here is derived from an EMBL/GenBank/DDBJ whole genome shotgun (WGS) entry which is preliminary data.</text>
</comment>
<dbReference type="Proteomes" id="UP000224871">
    <property type="component" value="Unassembled WGS sequence"/>
</dbReference>
<evidence type="ECO:0000256" key="1">
    <source>
        <dbReference type="ARBA" id="ARBA00022737"/>
    </source>
</evidence>
<name>A0A2G0MM37_9GAMM</name>
<evidence type="ECO:0000313" key="4">
    <source>
        <dbReference type="Proteomes" id="UP000224871"/>
    </source>
</evidence>
<keyword evidence="4" id="KW-1185">Reference proteome</keyword>
<proteinExistence type="predicted"/>
<accession>A0A2G0MM37</accession>
<feature type="domain" description="Teneurin-like YD-shell" evidence="2">
    <location>
        <begin position="88"/>
        <end position="257"/>
    </location>
</feature>
<reference evidence="3 4" key="1">
    <citation type="journal article" date="2017" name="Nat. Microbiol.">
        <title>Natural product diversity associated with the nematode symbionts Photorhabdus and Xenorhabdus.</title>
        <authorList>
            <person name="Tobias N.J."/>
            <person name="Wolff H."/>
            <person name="Djahanschiri B."/>
            <person name="Grundmann F."/>
            <person name="Kronenwerth M."/>
            <person name="Shi Y.M."/>
            <person name="Simonyi S."/>
            <person name="Grun P."/>
            <person name="Shapiro-Ilan D."/>
            <person name="Pidot S.J."/>
            <person name="Stinear T.P."/>
            <person name="Ebersberger I."/>
            <person name="Bode H.B."/>
        </authorList>
    </citation>
    <scope>NUCLEOTIDE SEQUENCE [LARGE SCALE GENOMIC DNA]</scope>
    <source>
        <strain evidence="3 4">DSM 16336</strain>
    </source>
</reference>
<organism evidence="3 4">
    <name type="scientific">Xenorhabdus innexi</name>
    <dbReference type="NCBI Taxonomy" id="290109"/>
    <lineage>
        <taxon>Bacteria</taxon>
        <taxon>Pseudomonadati</taxon>
        <taxon>Pseudomonadota</taxon>
        <taxon>Gammaproteobacteria</taxon>
        <taxon>Enterobacterales</taxon>
        <taxon>Morganellaceae</taxon>
        <taxon>Xenorhabdus</taxon>
    </lineage>
</organism>
<gene>
    <name evidence="3" type="ORF">Xinn_04109</name>
</gene>